<evidence type="ECO:0000313" key="2">
    <source>
        <dbReference type="Proteomes" id="UP000198287"/>
    </source>
</evidence>
<keyword evidence="2" id="KW-1185">Reference proteome</keyword>
<dbReference type="STRING" id="158441.A0A226EYK0"/>
<sequence>MLLLDRREQVTTMFSLQFAYVICICGALSATSTHSLTRRQSITLWTRSNTNGLLQSALTRPAAAAGINEIGGNGNRNKKSTIPDARPLFEERLFVSPTVESVIEDVSSRISDPSLRQIFRNCLPSTLDTTVLWHRPRGADYNFPYTYIITGDIASMWLRDSTYQIHPYVPLAKDDDQLRELVLGVINTQAEMINIYPFGNAYFPLDHWNSNISLSPPDFGKDDQVFPYYNREKVFEAKYELDSLASFLYLTKYYFEETGNSDFLDNPNWENATRLVLSTMKLMQRGTLENYRADPYKFTRPTRTHTETQNLYGIGNPAMRCGLIRSFFRPSDDSTILQYLVPSNAMAVVGLYGVSYVLDSTGRFPELSEDLKVLANEVDTAIKKQAIVHHPEFGRVFAYEVDCYGSHVFMDDANFPSLLSLPKFGYVAKDDPIYINTRKYILSADWNPYYTKGKYAGVGSPHTGLQQTWHMSLCMQGMTSTDEFEIHKMLWTLRNTTANTGLM</sequence>
<dbReference type="PANTHER" id="PTHR31047:SF0">
    <property type="entry name" value="MEIOTICALLY UP-REGULATED GENE 157 PROTEIN"/>
    <property type="match status" value="1"/>
</dbReference>
<name>A0A226EYK0_FOLCA</name>
<protein>
    <submittedName>
        <fullName evidence="1">Uncharacterized protein</fullName>
    </submittedName>
</protein>
<dbReference type="OMA" id="WFAWCNS"/>
<comment type="caution">
    <text evidence="1">The sequence shown here is derived from an EMBL/GenBank/DDBJ whole genome shotgun (WGS) entry which is preliminary data.</text>
</comment>
<dbReference type="InterPro" id="IPR008928">
    <property type="entry name" value="6-hairpin_glycosidase_sf"/>
</dbReference>
<dbReference type="PANTHER" id="PTHR31047">
    <property type="entry name" value="MEIOTICALLY UP-REGULATED GENE 157 PROTEIN"/>
    <property type="match status" value="1"/>
</dbReference>
<dbReference type="SMART" id="SM01149">
    <property type="entry name" value="DUF1237"/>
    <property type="match status" value="1"/>
</dbReference>
<dbReference type="Gene3D" id="1.50.10.10">
    <property type="match status" value="1"/>
</dbReference>
<dbReference type="SUPFAM" id="SSF48208">
    <property type="entry name" value="Six-hairpin glycosidases"/>
    <property type="match status" value="1"/>
</dbReference>
<dbReference type="EMBL" id="LNIX01000001">
    <property type="protein sequence ID" value="OXA61716.1"/>
    <property type="molecule type" value="Genomic_DNA"/>
</dbReference>
<dbReference type="InterPro" id="IPR008313">
    <property type="entry name" value="GH125"/>
</dbReference>
<reference evidence="1 2" key="1">
    <citation type="submission" date="2015-12" db="EMBL/GenBank/DDBJ databases">
        <title>The genome of Folsomia candida.</title>
        <authorList>
            <person name="Faddeeva A."/>
            <person name="Derks M.F."/>
            <person name="Anvar Y."/>
            <person name="Smit S."/>
            <person name="Van Straalen N."/>
            <person name="Roelofs D."/>
        </authorList>
    </citation>
    <scope>NUCLEOTIDE SEQUENCE [LARGE SCALE GENOMIC DNA]</scope>
    <source>
        <strain evidence="1 2">VU population</strain>
        <tissue evidence="1">Whole body</tissue>
    </source>
</reference>
<evidence type="ECO:0000313" key="1">
    <source>
        <dbReference type="EMBL" id="OXA61716.1"/>
    </source>
</evidence>
<dbReference type="Pfam" id="PF06824">
    <property type="entry name" value="Glyco_hydro_125"/>
    <property type="match status" value="1"/>
</dbReference>
<dbReference type="GO" id="GO:0005975">
    <property type="term" value="P:carbohydrate metabolic process"/>
    <property type="evidence" value="ECO:0007669"/>
    <property type="project" value="InterPro"/>
</dbReference>
<dbReference type="Proteomes" id="UP000198287">
    <property type="component" value="Unassembled WGS sequence"/>
</dbReference>
<accession>A0A226EYK0</accession>
<organism evidence="1 2">
    <name type="scientific">Folsomia candida</name>
    <name type="common">Springtail</name>
    <dbReference type="NCBI Taxonomy" id="158441"/>
    <lineage>
        <taxon>Eukaryota</taxon>
        <taxon>Metazoa</taxon>
        <taxon>Ecdysozoa</taxon>
        <taxon>Arthropoda</taxon>
        <taxon>Hexapoda</taxon>
        <taxon>Collembola</taxon>
        <taxon>Entomobryomorpha</taxon>
        <taxon>Isotomoidea</taxon>
        <taxon>Isotomidae</taxon>
        <taxon>Proisotominae</taxon>
        <taxon>Folsomia</taxon>
    </lineage>
</organism>
<dbReference type="PIRSF" id="PIRSF028846">
    <property type="entry name" value="UCP028846"/>
    <property type="match status" value="1"/>
</dbReference>
<dbReference type="OrthoDB" id="7771656at2759"/>
<dbReference type="InterPro" id="IPR012341">
    <property type="entry name" value="6hp_glycosidase-like_sf"/>
</dbReference>
<proteinExistence type="predicted"/>
<dbReference type="AlphaFoldDB" id="A0A226EYK0"/>
<gene>
    <name evidence="1" type="ORF">Fcan01_02480</name>
</gene>